<gene>
    <name evidence="2" type="ORF">LSUE1_G008608</name>
</gene>
<name>A0A8T9BVY5_9HELO</name>
<feature type="region of interest" description="Disordered" evidence="1">
    <location>
        <begin position="24"/>
        <end position="59"/>
    </location>
</feature>
<dbReference type="AlphaFoldDB" id="A0A8T9BVY5"/>
<reference evidence="2 3" key="1">
    <citation type="submission" date="2018-05" db="EMBL/GenBank/DDBJ databases">
        <title>Genome sequencing and assembly of the regulated plant pathogen Lachnellula willkommii and related sister species for the development of diagnostic species identification markers.</title>
        <authorList>
            <person name="Giroux E."/>
            <person name="Bilodeau G."/>
        </authorList>
    </citation>
    <scope>NUCLEOTIDE SEQUENCE [LARGE SCALE GENOMIC DNA]</scope>
    <source>
        <strain evidence="2 3">CBS 268.59</strain>
    </source>
</reference>
<comment type="caution">
    <text evidence="2">The sequence shown here is derived from an EMBL/GenBank/DDBJ whole genome shotgun (WGS) entry which is preliminary data.</text>
</comment>
<dbReference type="OrthoDB" id="3431997at2759"/>
<evidence type="ECO:0000313" key="2">
    <source>
        <dbReference type="EMBL" id="TVY65677.1"/>
    </source>
</evidence>
<dbReference type="EMBL" id="QGMK01001644">
    <property type="protein sequence ID" value="TVY65677.1"/>
    <property type="molecule type" value="Genomic_DNA"/>
</dbReference>
<accession>A0A8T9BVY5</accession>
<evidence type="ECO:0000313" key="3">
    <source>
        <dbReference type="Proteomes" id="UP000469558"/>
    </source>
</evidence>
<sequence>MTQLRDRIALLESSLQNLQEIDLTPQTSSTNIPARHSLDHRFDKTPTQVDPTPLPNPAQEEPIPFNATESKPQFYDSIAATFGLGIRDQDEFVEYNVHDASLTNMRVCPVDLTHPGNYYYVEHRSFLPNVPGVILRQGSGKKGKVLGVSHLPFVGRNTFGLGDLENNPAGMVWETMANTGFWTHMKYAFEYEVPGGQRRRFCWIRTRNNFLWDDQGDLVLVEEGREDLVLVEYLGQGPWKWAKRGRLRIRSMEAFGPGWEIILLLTWGSVVE</sequence>
<keyword evidence="3" id="KW-1185">Reference proteome</keyword>
<proteinExistence type="predicted"/>
<dbReference type="Proteomes" id="UP000469558">
    <property type="component" value="Unassembled WGS sequence"/>
</dbReference>
<protein>
    <submittedName>
        <fullName evidence="2">Uncharacterized protein</fullName>
    </submittedName>
</protein>
<evidence type="ECO:0000256" key="1">
    <source>
        <dbReference type="SAM" id="MobiDB-lite"/>
    </source>
</evidence>
<organism evidence="2 3">
    <name type="scientific">Lachnellula suecica</name>
    <dbReference type="NCBI Taxonomy" id="602035"/>
    <lineage>
        <taxon>Eukaryota</taxon>
        <taxon>Fungi</taxon>
        <taxon>Dikarya</taxon>
        <taxon>Ascomycota</taxon>
        <taxon>Pezizomycotina</taxon>
        <taxon>Leotiomycetes</taxon>
        <taxon>Helotiales</taxon>
        <taxon>Lachnaceae</taxon>
        <taxon>Lachnellula</taxon>
    </lineage>
</organism>